<sequence length="394" mass="44168">MTLGKPGFSRNMVAARLAKGGRSRHSRAPREDPMTDTIAEMRLPTQELRDDIPFYTKVLGMRMDMIYPADDPRIAVFSGHGLRLRIEKGAPESPGTLRILTEDPDGFADCQRSLTAPNGTRIEIEERHPPLVMPQTEHTFVVRRLKDQAPWIIGRAGMHYRDLVPSRLGGSIIASHIRIPDGGPVPDMVHFHRVGFQLIFCIHGWVDVVYEDQGDKMRLTAGDCFIQPPEIRHRVLEASDNVQVIEIGVPAEHVTEIDHEMMLPTPHLRPEREWQGQRFVYNRAEGAEWSPFRLPGYIYRDTTIAENTKGVAGVQVVRRGQGAPQWAAHDTDILFTFVMNGTVTLMGEGRDPYPLEQGDAFVIPPGMRTCLSDPSDDVELLEVTLPGTFTTTLG</sequence>
<dbReference type="Gene3D" id="2.60.120.10">
    <property type="entry name" value="Jelly Rolls"/>
    <property type="match status" value="2"/>
</dbReference>
<dbReference type="AlphaFoldDB" id="Q5LPB7"/>
<dbReference type="InterPro" id="IPR014710">
    <property type="entry name" value="RmlC-like_jellyroll"/>
</dbReference>
<evidence type="ECO:0000259" key="1">
    <source>
        <dbReference type="Pfam" id="PF07883"/>
    </source>
</evidence>
<reference evidence="2 3" key="2">
    <citation type="journal article" date="2014" name="Stand. Genomic Sci.">
        <title>An updated genome annotation for the model marine bacterium Ruegeria pomeroyi DSS-3.</title>
        <authorList>
            <person name="Rivers A.R."/>
            <person name="Smith C.B."/>
            <person name="Moran M.A."/>
        </authorList>
    </citation>
    <scope>GENOME REANNOTATION</scope>
    <source>
        <strain evidence="3">ATCC 700808 / DSM 15171 / DSS-3</strain>
    </source>
</reference>
<dbReference type="PaxDb" id="246200-SPO2931"/>
<dbReference type="InterPro" id="IPR013096">
    <property type="entry name" value="Cupin_2"/>
</dbReference>
<dbReference type="STRING" id="246200.SPO2931"/>
<dbReference type="SUPFAM" id="SSF51182">
    <property type="entry name" value="RmlC-like cupins"/>
    <property type="match status" value="1"/>
</dbReference>
<gene>
    <name evidence="2" type="ordered locus">SPO2931</name>
</gene>
<dbReference type="Pfam" id="PF07883">
    <property type="entry name" value="Cupin_2"/>
    <property type="match status" value="1"/>
</dbReference>
<dbReference type="EMBL" id="CP000031">
    <property type="protein sequence ID" value="AAV96172.1"/>
    <property type="molecule type" value="Genomic_DNA"/>
</dbReference>
<proteinExistence type="predicted"/>
<evidence type="ECO:0000313" key="3">
    <source>
        <dbReference type="Proteomes" id="UP000001023"/>
    </source>
</evidence>
<dbReference type="HOGENOM" id="CLU_780326_0_0_5"/>
<dbReference type="eggNOG" id="COG0662">
    <property type="taxonomic scope" value="Bacteria"/>
</dbReference>
<name>Q5LPB7_RUEPO</name>
<dbReference type="KEGG" id="sil:SPO2931"/>
<accession>Q5LPB7</accession>
<dbReference type="eggNOG" id="COG1917">
    <property type="taxonomic scope" value="Bacteria"/>
</dbReference>
<dbReference type="InterPro" id="IPR011051">
    <property type="entry name" value="RmlC_Cupin_sf"/>
</dbReference>
<evidence type="ECO:0000313" key="2">
    <source>
        <dbReference type="EMBL" id="AAV96172.1"/>
    </source>
</evidence>
<organism evidence="2 3">
    <name type="scientific">Ruegeria pomeroyi (strain ATCC 700808 / DSM 15171 / DSS-3)</name>
    <name type="common">Silicibacter pomeroyi</name>
    <dbReference type="NCBI Taxonomy" id="246200"/>
    <lineage>
        <taxon>Bacteria</taxon>
        <taxon>Pseudomonadati</taxon>
        <taxon>Pseudomonadota</taxon>
        <taxon>Alphaproteobacteria</taxon>
        <taxon>Rhodobacterales</taxon>
        <taxon>Roseobacteraceae</taxon>
        <taxon>Ruegeria</taxon>
    </lineage>
</organism>
<feature type="domain" description="Cupin type-2" evidence="1">
    <location>
        <begin position="315"/>
        <end position="371"/>
    </location>
</feature>
<protein>
    <recommendedName>
        <fullName evidence="1">Cupin type-2 domain-containing protein</fullName>
    </recommendedName>
</protein>
<keyword evidence="3" id="KW-1185">Reference proteome</keyword>
<reference evidence="2 3" key="1">
    <citation type="journal article" date="2004" name="Nature">
        <title>Genome sequence of Silicibacter pomeroyi reveals adaptations to the marine environment.</title>
        <authorList>
            <person name="Moran M.A."/>
            <person name="Buchan A."/>
            <person name="Gonzalez J.M."/>
            <person name="Heidelberg J.F."/>
            <person name="Whitman W.B."/>
            <person name="Kiene R.P."/>
            <person name="Henriksen J.R."/>
            <person name="King G.M."/>
            <person name="Belas R."/>
            <person name="Fuqua C."/>
            <person name="Brinkac L."/>
            <person name="Lewis M."/>
            <person name="Johri S."/>
            <person name="Weaver B."/>
            <person name="Pai G."/>
            <person name="Eisen J.A."/>
            <person name="Rahe E."/>
            <person name="Sheldon W.M."/>
            <person name="Ye W."/>
            <person name="Miller T.R."/>
            <person name="Carlton J."/>
            <person name="Rasko D.A."/>
            <person name="Paulsen I.T."/>
            <person name="Ren Q."/>
            <person name="Daugherty S.C."/>
            <person name="Deboy R.T."/>
            <person name="Dodson R.J."/>
            <person name="Durkin A.S."/>
            <person name="Madupu R."/>
            <person name="Nelson W.C."/>
            <person name="Sullivan S.A."/>
            <person name="Rosovitz M.J."/>
            <person name="Haft D.H."/>
            <person name="Selengut J."/>
            <person name="Ward N."/>
        </authorList>
    </citation>
    <scope>NUCLEOTIDE SEQUENCE [LARGE SCALE GENOMIC DNA]</scope>
    <source>
        <strain evidence="3">ATCC 700808 / DSM 15171 / DSS-3</strain>
    </source>
</reference>
<dbReference type="Proteomes" id="UP000001023">
    <property type="component" value="Chromosome"/>
</dbReference>